<protein>
    <submittedName>
        <fullName evidence="2">Phosphotransferase</fullName>
    </submittedName>
</protein>
<dbReference type="EMBL" id="JAKIJS010000001">
    <property type="protein sequence ID" value="MCF6137820.1"/>
    <property type="molecule type" value="Genomic_DNA"/>
</dbReference>
<dbReference type="InterPro" id="IPR002575">
    <property type="entry name" value="Aminoglycoside_PTrfase"/>
</dbReference>
<reference evidence="2 3" key="1">
    <citation type="submission" date="2022-01" db="EMBL/GenBank/DDBJ databases">
        <title>Alkalihalobacillus sp. EGI L200015, a novel bacterium isolated from a salt lake sediment.</title>
        <authorList>
            <person name="Gao L."/>
            <person name="Fang B.-Z."/>
            <person name="Li W.-J."/>
        </authorList>
    </citation>
    <scope>NUCLEOTIDE SEQUENCE [LARGE SCALE GENOMIC DNA]</scope>
    <source>
        <strain evidence="2 3">KCTC 12718</strain>
    </source>
</reference>
<evidence type="ECO:0000259" key="1">
    <source>
        <dbReference type="Pfam" id="PF01636"/>
    </source>
</evidence>
<dbReference type="InterPro" id="IPR047175">
    <property type="entry name" value="CotS-like"/>
</dbReference>
<dbReference type="Proteomes" id="UP001649381">
    <property type="component" value="Unassembled WGS sequence"/>
</dbReference>
<evidence type="ECO:0000313" key="3">
    <source>
        <dbReference type="Proteomes" id="UP001649381"/>
    </source>
</evidence>
<dbReference type="PANTHER" id="PTHR39179:SF3">
    <property type="entry name" value="COTS-RELATED PROTEIN"/>
    <property type="match status" value="1"/>
</dbReference>
<evidence type="ECO:0000313" key="2">
    <source>
        <dbReference type="EMBL" id="MCF6137820.1"/>
    </source>
</evidence>
<accession>A0ABS9H1I6</accession>
<dbReference type="PANTHER" id="PTHR39179">
    <property type="entry name" value="SPORE COAT PROTEIN I"/>
    <property type="match status" value="1"/>
</dbReference>
<comment type="caution">
    <text evidence="2">The sequence shown here is derived from an EMBL/GenBank/DDBJ whole genome shotgun (WGS) entry which is preliminary data.</text>
</comment>
<dbReference type="InterPro" id="IPR011009">
    <property type="entry name" value="Kinase-like_dom_sf"/>
</dbReference>
<keyword evidence="3" id="KW-1185">Reference proteome</keyword>
<organism evidence="2 3">
    <name type="scientific">Pseudalkalibacillus berkeleyi</name>
    <dbReference type="NCBI Taxonomy" id="1069813"/>
    <lineage>
        <taxon>Bacteria</taxon>
        <taxon>Bacillati</taxon>
        <taxon>Bacillota</taxon>
        <taxon>Bacilli</taxon>
        <taxon>Bacillales</taxon>
        <taxon>Fictibacillaceae</taxon>
        <taxon>Pseudalkalibacillus</taxon>
    </lineage>
</organism>
<gene>
    <name evidence="2" type="ORF">L2716_08765</name>
</gene>
<name>A0ABS9H1I6_9BACL</name>
<proteinExistence type="predicted"/>
<dbReference type="RefSeq" id="WP_236333737.1">
    <property type="nucleotide sequence ID" value="NZ_JAKIJS010000001.1"/>
</dbReference>
<dbReference type="Pfam" id="PF01636">
    <property type="entry name" value="APH"/>
    <property type="match status" value="1"/>
</dbReference>
<dbReference type="SUPFAM" id="SSF56112">
    <property type="entry name" value="Protein kinase-like (PK-like)"/>
    <property type="match status" value="1"/>
</dbReference>
<dbReference type="Gene3D" id="3.90.1200.10">
    <property type="match status" value="1"/>
</dbReference>
<feature type="domain" description="Aminoglycoside phosphotransferase" evidence="1">
    <location>
        <begin position="26"/>
        <end position="252"/>
    </location>
</feature>
<sequence length="333" mass="38345">MSDLQSIIKKMCENAQLGELNEAPKKILGGLLHQMYAVDTAKGKYAVKILNPQIMRRPTALKNYIHSEQIAEIASTRIPALPAKKLNGTFVQELDNHCYLVFDWIEGNCLKPNEISKDHCEKIGEIVADIHQTDFSELGIKQERILENEHLTDWNIYLQKGRENHADWFTLLKENSDRLFEWNAMAIEAAKLLSSKMVISHRDLDSKNVIWNHGAPVLIDWESAGYINPMHDLMETAMYWTKSGNGNIDKAKFFVFINGYKKRFGMLNANWNVVLAMGFLSKLGWLEYNLKRSLWIECTNESEQKVGSSQVIETLDDLNRYAETIPKIKQWLK</sequence>